<gene>
    <name evidence="10" type="ORF">Ciccas_011577</name>
</gene>
<dbReference type="EMBL" id="JBJKFK010003477">
    <property type="protein sequence ID" value="KAL3309868.1"/>
    <property type="molecule type" value="Genomic_DNA"/>
</dbReference>
<feature type="signal peptide" evidence="7">
    <location>
        <begin position="1"/>
        <end position="16"/>
    </location>
</feature>
<dbReference type="AlphaFoldDB" id="A0ABD2PS13"/>
<dbReference type="InterPro" id="IPR039417">
    <property type="entry name" value="Peptidase_C1A_papain-like"/>
</dbReference>
<feature type="domain" description="Peptidase C1A papain C-terminal" evidence="8">
    <location>
        <begin position="113"/>
        <end position="329"/>
    </location>
</feature>
<dbReference type="InterPro" id="IPR000668">
    <property type="entry name" value="Peptidase_C1A_C"/>
</dbReference>
<dbReference type="InterPro" id="IPR013128">
    <property type="entry name" value="Peptidase_C1A"/>
</dbReference>
<dbReference type="Pfam" id="PF00112">
    <property type="entry name" value="Peptidase_C1"/>
    <property type="match status" value="1"/>
</dbReference>
<dbReference type="InterPro" id="IPR025660">
    <property type="entry name" value="Pept_his_AS"/>
</dbReference>
<dbReference type="SUPFAM" id="SSF54001">
    <property type="entry name" value="Cysteine proteinases"/>
    <property type="match status" value="1"/>
</dbReference>
<evidence type="ECO:0000259" key="8">
    <source>
        <dbReference type="SMART" id="SM00645"/>
    </source>
</evidence>
<dbReference type="SMART" id="SM00645">
    <property type="entry name" value="Pept_C1"/>
    <property type="match status" value="1"/>
</dbReference>
<dbReference type="PROSITE" id="PS00639">
    <property type="entry name" value="THIOL_PROTEASE_HIS"/>
    <property type="match status" value="1"/>
</dbReference>
<keyword evidence="6" id="KW-1015">Disulfide bond</keyword>
<evidence type="ECO:0000256" key="4">
    <source>
        <dbReference type="ARBA" id="ARBA00022807"/>
    </source>
</evidence>
<dbReference type="Proteomes" id="UP001626550">
    <property type="component" value="Unassembled WGS sequence"/>
</dbReference>
<keyword evidence="7" id="KW-0732">Signal</keyword>
<dbReference type="Gene3D" id="3.90.70.10">
    <property type="entry name" value="Cysteine proteinases"/>
    <property type="match status" value="1"/>
</dbReference>
<keyword evidence="5" id="KW-0865">Zymogen</keyword>
<evidence type="ECO:0000256" key="7">
    <source>
        <dbReference type="SAM" id="SignalP"/>
    </source>
</evidence>
<evidence type="ECO:0000256" key="5">
    <source>
        <dbReference type="ARBA" id="ARBA00023145"/>
    </source>
</evidence>
<evidence type="ECO:0000256" key="2">
    <source>
        <dbReference type="ARBA" id="ARBA00022670"/>
    </source>
</evidence>
<dbReference type="GO" id="GO:0008234">
    <property type="term" value="F:cysteine-type peptidase activity"/>
    <property type="evidence" value="ECO:0007669"/>
    <property type="project" value="UniProtKB-KW"/>
</dbReference>
<dbReference type="InterPro" id="IPR000169">
    <property type="entry name" value="Pept_cys_AS"/>
</dbReference>
<comment type="caution">
    <text evidence="10">The sequence shown here is derived from an EMBL/GenBank/DDBJ whole genome shotgun (WGS) entry which is preliminary data.</text>
</comment>
<dbReference type="PANTHER" id="PTHR12411">
    <property type="entry name" value="CYSTEINE PROTEASE FAMILY C1-RELATED"/>
    <property type="match status" value="1"/>
</dbReference>
<keyword evidence="3" id="KW-0378">Hydrolase</keyword>
<comment type="similarity">
    <text evidence="1">Belongs to the peptidase C1 family.</text>
</comment>
<dbReference type="InterPro" id="IPR038765">
    <property type="entry name" value="Papain-like_cys_pep_sf"/>
</dbReference>
<dbReference type="SMART" id="SM00848">
    <property type="entry name" value="Inhibitor_I29"/>
    <property type="match status" value="1"/>
</dbReference>
<proteinExistence type="inferred from homology"/>
<dbReference type="PRINTS" id="PR00705">
    <property type="entry name" value="PAPAIN"/>
</dbReference>
<feature type="domain" description="Cathepsin propeptide inhibitor" evidence="9">
    <location>
        <begin position="28"/>
        <end position="88"/>
    </location>
</feature>
<evidence type="ECO:0000256" key="3">
    <source>
        <dbReference type="ARBA" id="ARBA00022801"/>
    </source>
</evidence>
<organism evidence="10 11">
    <name type="scientific">Cichlidogyrus casuarinus</name>
    <dbReference type="NCBI Taxonomy" id="1844966"/>
    <lineage>
        <taxon>Eukaryota</taxon>
        <taxon>Metazoa</taxon>
        <taxon>Spiralia</taxon>
        <taxon>Lophotrochozoa</taxon>
        <taxon>Platyhelminthes</taxon>
        <taxon>Monogenea</taxon>
        <taxon>Monopisthocotylea</taxon>
        <taxon>Dactylogyridea</taxon>
        <taxon>Ancyrocephalidae</taxon>
        <taxon>Cichlidogyrus</taxon>
    </lineage>
</organism>
<sequence>MKFAILFVIFLSGVSSLPNVEEELHAHWRNYKSIHEKSYETDEEEQMRKDLWHANRKFIDNHNKLYEAGVVTYTLAQNHLSDRTEEELRSLRNFKGNSKTLPGKVHTLSGNKIPESIDWRTVGGINPIRDQSECGACWTFSAVASLEFQYWNMTKSLISLSEEQLLSCMEGKSCKSGGVMSEAYDYLKTHKLQTRDSYPYTTSSQKCCYDEEKGVLAGVDSYVSIPEGCEDLLTDAVAHHGVISVAMNSLEPSFVNYSGGIYAPNTTLCDPKGIDHGIAIVGYGTDAKDGDFYWVRNSWGTKWGMGGYFKIARNRNNTCGIATLASYPIIKN</sequence>
<dbReference type="PROSITE" id="PS00139">
    <property type="entry name" value="THIOL_PROTEASE_CYS"/>
    <property type="match status" value="1"/>
</dbReference>
<accession>A0ABD2PS13</accession>
<dbReference type="FunFam" id="3.90.70.10:FF:000332">
    <property type="entry name" value="Cathepsin L1"/>
    <property type="match status" value="1"/>
</dbReference>
<evidence type="ECO:0000256" key="6">
    <source>
        <dbReference type="ARBA" id="ARBA00023157"/>
    </source>
</evidence>
<keyword evidence="4" id="KW-0788">Thiol protease</keyword>
<dbReference type="InterPro" id="IPR013201">
    <property type="entry name" value="Prot_inhib_I29"/>
</dbReference>
<protein>
    <submittedName>
        <fullName evidence="10">Uncharacterized protein</fullName>
    </submittedName>
</protein>
<reference evidence="10 11" key="1">
    <citation type="submission" date="2024-11" db="EMBL/GenBank/DDBJ databases">
        <title>Adaptive evolution of stress response genes in parasites aligns with host niche diversity.</title>
        <authorList>
            <person name="Hahn C."/>
            <person name="Resl P."/>
        </authorList>
    </citation>
    <scope>NUCLEOTIDE SEQUENCE [LARGE SCALE GENOMIC DNA]</scope>
    <source>
        <strain evidence="10">EGGRZ-B1_66</strain>
        <tissue evidence="10">Body</tissue>
    </source>
</reference>
<keyword evidence="2" id="KW-0645">Protease</keyword>
<evidence type="ECO:0000313" key="11">
    <source>
        <dbReference type="Proteomes" id="UP001626550"/>
    </source>
</evidence>
<dbReference type="CDD" id="cd02248">
    <property type="entry name" value="Peptidase_C1A"/>
    <property type="match status" value="1"/>
</dbReference>
<name>A0ABD2PS13_9PLAT</name>
<evidence type="ECO:0000259" key="9">
    <source>
        <dbReference type="SMART" id="SM00848"/>
    </source>
</evidence>
<keyword evidence="11" id="KW-1185">Reference proteome</keyword>
<evidence type="ECO:0000313" key="10">
    <source>
        <dbReference type="EMBL" id="KAL3309868.1"/>
    </source>
</evidence>
<dbReference type="Pfam" id="PF08246">
    <property type="entry name" value="Inhibitor_I29"/>
    <property type="match status" value="1"/>
</dbReference>
<evidence type="ECO:0000256" key="1">
    <source>
        <dbReference type="ARBA" id="ARBA00008455"/>
    </source>
</evidence>
<feature type="chain" id="PRO_5044751153" evidence="7">
    <location>
        <begin position="17"/>
        <end position="332"/>
    </location>
</feature>
<dbReference type="GO" id="GO:0006508">
    <property type="term" value="P:proteolysis"/>
    <property type="evidence" value="ECO:0007669"/>
    <property type="project" value="UniProtKB-KW"/>
</dbReference>